<dbReference type="EMBL" id="CP007044">
    <property type="protein sequence ID" value="AHG18801.1"/>
    <property type="molecule type" value="Genomic_DNA"/>
</dbReference>
<proteinExistence type="predicted"/>
<sequence>MFKVKLRPVKARSVTDESGVSSLALAGNESEFNTDILKGDPIGRRDIGLNVPLPAQPEAFKKVVTEKVEQFKKNGVAMTIDVWKDQQSGLTYIMDGQHRFIAAAVLGMPVNLNWKKLGIRPSQVDWGGTKYIEGVPAKDKIKQKN</sequence>
<dbReference type="KEGG" id="sfo:Z042_03640"/>
<dbReference type="OrthoDB" id="6454330at2"/>
<evidence type="ECO:0000313" key="3">
    <source>
        <dbReference type="Proteomes" id="UP000019030"/>
    </source>
</evidence>
<protein>
    <submittedName>
        <fullName evidence="1">Uncharacterized protein</fullName>
    </submittedName>
</protein>
<dbReference type="Proteomes" id="UP000019030">
    <property type="component" value="Chromosome"/>
</dbReference>
<evidence type="ECO:0000313" key="2">
    <source>
        <dbReference type="EMBL" id="AHG18801.1"/>
    </source>
</evidence>
<dbReference type="eggNOG" id="ENOG5033ZC5">
    <property type="taxonomic scope" value="Bacteria"/>
</dbReference>
<organism evidence="1 3">
    <name type="scientific">Chania multitudinisentens RB-25</name>
    <dbReference type="NCBI Taxonomy" id="1441930"/>
    <lineage>
        <taxon>Bacteria</taxon>
        <taxon>Pseudomonadati</taxon>
        <taxon>Pseudomonadota</taxon>
        <taxon>Gammaproteobacteria</taxon>
        <taxon>Enterobacterales</taxon>
        <taxon>Yersiniaceae</taxon>
        <taxon>Chania</taxon>
    </lineage>
</organism>
<name>W0L8S2_9GAMM</name>
<evidence type="ECO:0000313" key="1">
    <source>
        <dbReference type="EMBL" id="AHG18799.1"/>
    </source>
</evidence>
<gene>
    <name evidence="1" type="ORF">Z042_03630</name>
    <name evidence="2" type="ORF">Z042_03640</name>
</gene>
<dbReference type="AlphaFoldDB" id="W0L8S2"/>
<dbReference type="RefSeq" id="WP_024914504.1">
    <property type="nucleotide sequence ID" value="NZ_CP007044.2"/>
</dbReference>
<dbReference type="KEGG" id="sfo:Z042_03630"/>
<reference evidence="1 3" key="1">
    <citation type="submission" date="2014-01" db="EMBL/GenBank/DDBJ databases">
        <title>Isolation of Serratia multitudinisentens RB-25 from Ex-Landfill site.</title>
        <authorList>
            <person name="Robson E.H.J."/>
        </authorList>
    </citation>
    <scope>NUCLEOTIDE SEQUENCE [LARGE SCALE GENOMIC DNA]</scope>
    <source>
        <strain evidence="1 3">RB-25</strain>
    </source>
</reference>
<dbReference type="HOGENOM" id="CLU_126470_0_0_6"/>
<accession>W0L8S2</accession>
<keyword evidence="3" id="KW-1185">Reference proteome</keyword>
<dbReference type="EMBL" id="CP007044">
    <property type="protein sequence ID" value="AHG18799.1"/>
    <property type="molecule type" value="Genomic_DNA"/>
</dbReference>
<reference evidence="1 3" key="2">
    <citation type="submission" date="2015-03" db="EMBL/GenBank/DDBJ databases">
        <authorList>
            <person name="Chan K.-G."/>
        </authorList>
    </citation>
    <scope>NUCLEOTIDE SEQUENCE [LARGE SCALE GENOMIC DNA]</scope>
    <source>
        <strain evidence="1 3">RB-25</strain>
    </source>
</reference>